<reference evidence="3" key="1">
    <citation type="journal article" date="2022" name="Genome Biol. Evol.">
        <title>A New Gene Family Diagnostic for Intracellular Biomineralization of Amorphous Ca Carbonates by Cyanobacteria.</title>
        <authorList>
            <person name="Benzerara K."/>
            <person name="Duprat E."/>
            <person name="Bitard-Feildel T."/>
            <person name="Caumes G."/>
            <person name="Cassier-Chauvat C."/>
            <person name="Chauvat F."/>
            <person name="Dezi M."/>
            <person name="Diop S.I."/>
            <person name="Gaschignard G."/>
            <person name="Gorgen S."/>
            <person name="Gugger M."/>
            <person name="Lopez-Garcia P."/>
            <person name="Millet M."/>
            <person name="Skouri-Panet F."/>
            <person name="Moreira D."/>
            <person name="Callebaut I."/>
        </authorList>
    </citation>
    <scope>NUCLEOTIDE SEQUENCE</scope>
    <source>
        <strain evidence="3">G9</strain>
    </source>
</reference>
<dbReference type="Proteomes" id="UP001154265">
    <property type="component" value="Unassembled WGS sequence"/>
</dbReference>
<dbReference type="Pfam" id="PF07444">
    <property type="entry name" value="Ycf66_N"/>
    <property type="match status" value="1"/>
</dbReference>
<feature type="compositionally biased region" description="Acidic residues" evidence="1">
    <location>
        <begin position="280"/>
        <end position="292"/>
    </location>
</feature>
<evidence type="ECO:0000256" key="1">
    <source>
        <dbReference type="SAM" id="MobiDB-lite"/>
    </source>
</evidence>
<feature type="compositionally biased region" description="Low complexity" evidence="1">
    <location>
        <begin position="236"/>
        <end position="251"/>
    </location>
</feature>
<keyword evidence="2" id="KW-0812">Transmembrane</keyword>
<evidence type="ECO:0000256" key="2">
    <source>
        <dbReference type="SAM" id="Phobius"/>
    </source>
</evidence>
<comment type="caution">
    <text evidence="3">The sequence shown here is derived from an EMBL/GenBank/DDBJ whole genome shotgun (WGS) entry which is preliminary data.</text>
</comment>
<feature type="transmembrane region" description="Helical" evidence="2">
    <location>
        <begin position="55"/>
        <end position="73"/>
    </location>
</feature>
<keyword evidence="2" id="KW-1133">Transmembrane helix</keyword>
<dbReference type="EMBL" id="JAKKUT010000008">
    <property type="protein sequence ID" value="MDG2992296.1"/>
    <property type="molecule type" value="Genomic_DNA"/>
</dbReference>
<keyword evidence="4" id="KW-1185">Reference proteome</keyword>
<keyword evidence="2" id="KW-0472">Membrane</keyword>
<feature type="region of interest" description="Disordered" evidence="1">
    <location>
        <begin position="138"/>
        <end position="340"/>
    </location>
</feature>
<sequence>MLTELLAWSVAIASLGLYLSAFFLPELYRKFDLVSSGAGLFFALTLWVYGDRIRGGLLLGETAAVVLLLWFGWQTLQYRWQLTHEGDRTDTQKARTLWSKLKSALPGSKSDSDGDTPKVAGKIAEFLGSIDLEKIKGQFQKRDKDKNVTPTQKDDSPSKAEPALDVTSSPSLDADAWGTEPESAPESSTVTASEPSPEPTPETTSEIATAKPEPLSDLDPVPAIDEVTSVGEAEQSPETLETTESPESLETAPANPLEDGGEMEHKAIDSPEEVFNAADILDDIPEQSDDEGEGKLEPTVTSDDFSEPSFIENILSESPQESVEEQKSSDPDWPPPGTAM</sequence>
<reference evidence="3" key="2">
    <citation type="submission" date="2022-01" db="EMBL/GenBank/DDBJ databases">
        <authorList>
            <person name="Zivanovic Y."/>
            <person name="Moreira D."/>
            <person name="Lopez-Garcia P."/>
        </authorList>
    </citation>
    <scope>NUCLEOTIDE SEQUENCE</scope>
    <source>
        <strain evidence="3">G9</strain>
    </source>
</reference>
<organism evidence="3 4">
    <name type="scientific">Candidatus Synechococcus calcipolaris G9</name>
    <dbReference type="NCBI Taxonomy" id="1497997"/>
    <lineage>
        <taxon>Bacteria</taxon>
        <taxon>Bacillati</taxon>
        <taxon>Cyanobacteriota</taxon>
        <taxon>Cyanophyceae</taxon>
        <taxon>Synechococcales</taxon>
        <taxon>Synechococcaceae</taxon>
        <taxon>Synechococcus</taxon>
    </lineage>
</organism>
<proteinExistence type="predicted"/>
<accession>A0ABT6F3D2</accession>
<feature type="transmembrane region" description="Helical" evidence="2">
    <location>
        <begin position="6"/>
        <end position="24"/>
    </location>
</feature>
<evidence type="ECO:0000313" key="4">
    <source>
        <dbReference type="Proteomes" id="UP001154265"/>
    </source>
</evidence>
<dbReference type="RefSeq" id="WP_277868214.1">
    <property type="nucleotide sequence ID" value="NZ_JAKKUT010000008.1"/>
</dbReference>
<feature type="compositionally biased region" description="Basic and acidic residues" evidence="1">
    <location>
        <begin position="138"/>
        <end position="158"/>
    </location>
</feature>
<evidence type="ECO:0000313" key="3">
    <source>
        <dbReference type="EMBL" id="MDG2992296.1"/>
    </source>
</evidence>
<feature type="transmembrane region" description="Helical" evidence="2">
    <location>
        <begin position="31"/>
        <end position="49"/>
    </location>
</feature>
<name>A0ABT6F3D2_9SYNE</name>
<evidence type="ECO:0008006" key="5">
    <source>
        <dbReference type="Google" id="ProtNLM"/>
    </source>
</evidence>
<protein>
    <recommendedName>
        <fullName evidence="5">Ycf66 family protein</fullName>
    </recommendedName>
</protein>
<dbReference type="InterPro" id="IPR010004">
    <property type="entry name" value="Uncharacterised_Ycf66"/>
</dbReference>
<gene>
    <name evidence="3" type="ORF">L3556_15360</name>
</gene>
<feature type="compositionally biased region" description="Low complexity" evidence="1">
    <location>
        <begin position="185"/>
        <end position="206"/>
    </location>
</feature>